<keyword evidence="3" id="KW-1185">Reference proteome</keyword>
<dbReference type="Proteomes" id="UP000054538">
    <property type="component" value="Unassembled WGS sequence"/>
</dbReference>
<accession>A0A0D0CD78</accession>
<dbReference type="HOGENOM" id="CLU_128871_0_0_1"/>
<dbReference type="OrthoDB" id="2621152at2759"/>
<dbReference type="EMBL" id="KN829660">
    <property type="protein sequence ID" value="KIK73520.1"/>
    <property type="molecule type" value="Genomic_DNA"/>
</dbReference>
<proteinExistence type="predicted"/>
<reference evidence="1" key="3">
    <citation type="submission" date="2015-02" db="EMBL/GenBank/DDBJ databases">
        <title>Evolutionary Origins and Diversification of the Mycorrhizal Mutualists.</title>
        <authorList>
            <consortium name="DOE Joint Genome Institute"/>
            <consortium name="Mycorrhizal Genomics Consortium"/>
            <person name="Kohler A."/>
            <person name="Kuo A."/>
            <person name="Nagy L.G."/>
            <person name="Floudas D."/>
            <person name="Copeland A."/>
            <person name="Barry K.W."/>
            <person name="Cichocki N."/>
            <person name="Veneault-Fourrey C."/>
            <person name="LaButti K."/>
            <person name="Lindquist E.A."/>
            <person name="Lipzen A."/>
            <person name="Lundell T."/>
            <person name="Morin E."/>
            <person name="Murat C."/>
            <person name="Riley R."/>
            <person name="Ohm R."/>
            <person name="Sun H."/>
            <person name="Tunlid A."/>
            <person name="Henrissat B."/>
            <person name="Grigoriev I.V."/>
            <person name="Hibbett D.S."/>
            <person name="Martin F."/>
        </authorList>
    </citation>
    <scope>NUCLEOTIDE SEQUENCE</scope>
    <source>
        <strain evidence="1">Ve08.2h10</strain>
    </source>
</reference>
<name>A0A0D0CD78_9AGAM</name>
<reference evidence="3" key="2">
    <citation type="submission" date="2015-01" db="EMBL/GenBank/DDBJ databases">
        <title>Evolutionary Origins and Diversification of the Mycorrhizal Mutualists.</title>
        <authorList>
            <consortium name="DOE Joint Genome Institute"/>
            <consortium name="Mycorrhizal Genomics Consortium"/>
            <person name="Kohler A."/>
            <person name="Kuo A."/>
            <person name="Nagy L.G."/>
            <person name="Floudas D."/>
            <person name="Copeland A."/>
            <person name="Barry K.W."/>
            <person name="Cichocki N."/>
            <person name="Veneault-Fourrey C."/>
            <person name="LaButti K."/>
            <person name="Lindquist E.A."/>
            <person name="Lipzen A."/>
            <person name="Lundell T."/>
            <person name="Morin E."/>
            <person name="Murat C."/>
            <person name="Riley R."/>
            <person name="Ohm R."/>
            <person name="Sun H."/>
            <person name="Tunlid A."/>
            <person name="Henrissat B."/>
            <person name="Grigoriev I.V."/>
            <person name="Hibbett D.S."/>
            <person name="Martin F."/>
        </authorList>
    </citation>
    <scope>NUCLEOTIDE SEQUENCE [LARGE SCALE GENOMIC DNA]</scope>
    <source>
        <strain evidence="2 3">Ve08.2h10</strain>
    </source>
</reference>
<reference evidence="1 3" key="1">
    <citation type="submission" date="2014-04" db="EMBL/GenBank/DDBJ databases">
        <authorList>
            <consortium name="DOE Joint Genome Institute"/>
            <person name="Kuo A."/>
            <person name="Kohler A."/>
            <person name="Jargeat P."/>
            <person name="Nagy L.G."/>
            <person name="Floudas D."/>
            <person name="Copeland A."/>
            <person name="Barry K.W."/>
            <person name="Cichocki N."/>
            <person name="Veneault-Fourrey C."/>
            <person name="LaButti K."/>
            <person name="Lindquist E.A."/>
            <person name="Lipzen A."/>
            <person name="Lundell T."/>
            <person name="Morin E."/>
            <person name="Murat C."/>
            <person name="Sun H."/>
            <person name="Tunlid A."/>
            <person name="Henrissat B."/>
            <person name="Grigoriev I.V."/>
            <person name="Hibbett D.S."/>
            <person name="Martin F."/>
            <person name="Nordberg H.P."/>
            <person name="Cantor M.N."/>
            <person name="Hua S.X."/>
        </authorList>
    </citation>
    <scope>NUCLEOTIDE SEQUENCE [LARGE SCALE GENOMIC DNA]</scope>
    <source>
        <strain evidence="1 3">Ve08.2h10</strain>
    </source>
</reference>
<evidence type="ECO:0000313" key="3">
    <source>
        <dbReference type="Proteomes" id="UP000054538"/>
    </source>
</evidence>
<evidence type="ECO:0000313" key="1">
    <source>
        <dbReference type="EMBL" id="KIK73458.1"/>
    </source>
</evidence>
<gene>
    <name evidence="2" type="ORF">PAXRUDRAFT_178219</name>
    <name evidence="1" type="ORF">PAXRUDRAFT_178369</name>
</gene>
<organism evidence="1 3">
    <name type="scientific">Paxillus rubicundulus Ve08.2h10</name>
    <dbReference type="NCBI Taxonomy" id="930991"/>
    <lineage>
        <taxon>Eukaryota</taxon>
        <taxon>Fungi</taxon>
        <taxon>Dikarya</taxon>
        <taxon>Basidiomycota</taxon>
        <taxon>Agaricomycotina</taxon>
        <taxon>Agaricomycetes</taxon>
        <taxon>Agaricomycetidae</taxon>
        <taxon>Boletales</taxon>
        <taxon>Paxilineae</taxon>
        <taxon>Paxillaceae</taxon>
        <taxon>Paxillus</taxon>
    </lineage>
</organism>
<dbReference type="AlphaFoldDB" id="A0A0D0CD78"/>
<dbReference type="EMBL" id="KN829723">
    <property type="protein sequence ID" value="KIK73458.1"/>
    <property type="molecule type" value="Genomic_DNA"/>
</dbReference>
<protein>
    <submittedName>
        <fullName evidence="1">Uncharacterized protein</fullName>
    </submittedName>
</protein>
<sequence>MSTHQWTISRPDMSQSELHMGLYYVGCRIESAVSHLVHQPDEYWPDNWQPLVDREFISSHMQMLHAMQQIHATRPTAVVPAPAVEGLYHISHKNFGMSVRGFNVRLCSMSANIPTSLPNWDPILADKFQEKWWVNDTEHGGNLEGYDVQADALDSRRKYFQYHSFQGRIV</sequence>
<evidence type="ECO:0000313" key="2">
    <source>
        <dbReference type="EMBL" id="KIK73520.1"/>
    </source>
</evidence>